<evidence type="ECO:0000313" key="1">
    <source>
        <dbReference type="EMBL" id="JAE15753.1"/>
    </source>
</evidence>
<dbReference type="EMBL" id="GBRH01182143">
    <property type="protein sequence ID" value="JAE15753.1"/>
    <property type="molecule type" value="Transcribed_RNA"/>
</dbReference>
<accession>A0A0A9G512</accession>
<name>A0A0A9G512_ARUDO</name>
<dbReference type="AlphaFoldDB" id="A0A0A9G512"/>
<organism evidence="1">
    <name type="scientific">Arundo donax</name>
    <name type="common">Giant reed</name>
    <name type="synonym">Donax arundinaceus</name>
    <dbReference type="NCBI Taxonomy" id="35708"/>
    <lineage>
        <taxon>Eukaryota</taxon>
        <taxon>Viridiplantae</taxon>
        <taxon>Streptophyta</taxon>
        <taxon>Embryophyta</taxon>
        <taxon>Tracheophyta</taxon>
        <taxon>Spermatophyta</taxon>
        <taxon>Magnoliopsida</taxon>
        <taxon>Liliopsida</taxon>
        <taxon>Poales</taxon>
        <taxon>Poaceae</taxon>
        <taxon>PACMAD clade</taxon>
        <taxon>Arundinoideae</taxon>
        <taxon>Arundineae</taxon>
        <taxon>Arundo</taxon>
    </lineage>
</organism>
<reference evidence="1" key="2">
    <citation type="journal article" date="2015" name="Data Brief">
        <title>Shoot transcriptome of the giant reed, Arundo donax.</title>
        <authorList>
            <person name="Barrero R.A."/>
            <person name="Guerrero F.D."/>
            <person name="Moolhuijzen P."/>
            <person name="Goolsby J.A."/>
            <person name="Tidwell J."/>
            <person name="Bellgard S.E."/>
            <person name="Bellgard M.I."/>
        </authorList>
    </citation>
    <scope>NUCLEOTIDE SEQUENCE</scope>
    <source>
        <tissue evidence="1">Shoot tissue taken approximately 20 cm above the soil surface</tissue>
    </source>
</reference>
<sequence length="55" mass="6694">MQTDNFSWFIELQGEKLDFSFLKRDQGPTYRSKYEKNLFFFRIKPQTNMPIPNSI</sequence>
<reference evidence="1" key="1">
    <citation type="submission" date="2014-09" db="EMBL/GenBank/DDBJ databases">
        <authorList>
            <person name="Magalhaes I.L.F."/>
            <person name="Oliveira U."/>
            <person name="Santos F.R."/>
            <person name="Vidigal T.H.D.A."/>
            <person name="Brescovit A.D."/>
            <person name="Santos A.J."/>
        </authorList>
    </citation>
    <scope>NUCLEOTIDE SEQUENCE</scope>
    <source>
        <tissue evidence="1">Shoot tissue taken approximately 20 cm above the soil surface</tissue>
    </source>
</reference>
<proteinExistence type="predicted"/>
<protein>
    <submittedName>
        <fullName evidence="1">Uncharacterized protein</fullName>
    </submittedName>
</protein>